<dbReference type="PANTHER" id="PTHR36582:SF2">
    <property type="entry name" value="ANTITOXIN PARD"/>
    <property type="match status" value="1"/>
</dbReference>
<accession>W6M5K1</accession>
<comment type="similarity">
    <text evidence="1">Belongs to the ParD antitoxin family.</text>
</comment>
<keyword evidence="3" id="KW-1277">Toxin-antitoxin system</keyword>
<dbReference type="SUPFAM" id="SSF47598">
    <property type="entry name" value="Ribbon-helix-helix"/>
    <property type="match status" value="1"/>
</dbReference>
<dbReference type="RefSeq" id="WP_048673551.1">
    <property type="nucleotide sequence ID" value="NZ_CBTJ020000044.1"/>
</dbReference>
<dbReference type="OrthoDB" id="9815501at2"/>
<dbReference type="Gene3D" id="6.10.10.120">
    <property type="entry name" value="Antitoxin ParD1-like"/>
    <property type="match status" value="1"/>
</dbReference>
<dbReference type="InterPro" id="IPR038296">
    <property type="entry name" value="ParD_sf"/>
</dbReference>
<evidence type="ECO:0000256" key="2">
    <source>
        <dbReference type="ARBA" id="ARBA00017940"/>
    </source>
</evidence>
<sequence>MQKNTSVTLGSHFEDFITKQISEGRYGSASEAIRAGLRLLEEHEIKLSALRLALKEGEESGRADYSLKSLLDELN</sequence>
<dbReference type="GO" id="GO:0006355">
    <property type="term" value="P:regulation of DNA-templated transcription"/>
    <property type="evidence" value="ECO:0007669"/>
    <property type="project" value="InterPro"/>
</dbReference>
<dbReference type="EMBL" id="CBTJ020000044">
    <property type="protein sequence ID" value="CDI03012.1"/>
    <property type="molecule type" value="Genomic_DNA"/>
</dbReference>
<evidence type="ECO:0000256" key="1">
    <source>
        <dbReference type="ARBA" id="ARBA00008580"/>
    </source>
</evidence>
<evidence type="ECO:0000256" key="3">
    <source>
        <dbReference type="ARBA" id="ARBA00022649"/>
    </source>
</evidence>
<organism evidence="5 6">
    <name type="scientific">Candidatus Competibacter denitrificans Run_A_D11</name>
    <dbReference type="NCBI Taxonomy" id="1400863"/>
    <lineage>
        <taxon>Bacteria</taxon>
        <taxon>Pseudomonadati</taxon>
        <taxon>Pseudomonadota</taxon>
        <taxon>Gammaproteobacteria</taxon>
        <taxon>Candidatus Competibacteraceae</taxon>
        <taxon>Candidatus Competibacter</taxon>
    </lineage>
</organism>
<evidence type="ECO:0000256" key="4">
    <source>
        <dbReference type="ARBA" id="ARBA00037106"/>
    </source>
</evidence>
<dbReference type="AlphaFoldDB" id="W6M5K1"/>
<keyword evidence="6" id="KW-1185">Reference proteome</keyword>
<dbReference type="STRING" id="1400863.BN873_370011"/>
<protein>
    <recommendedName>
        <fullName evidence="2">Antitoxin ParD</fullName>
    </recommendedName>
</protein>
<dbReference type="NCBIfam" id="TIGR02606">
    <property type="entry name" value="antidote_CC2985"/>
    <property type="match status" value="1"/>
</dbReference>
<dbReference type="CDD" id="cd22231">
    <property type="entry name" value="RHH_NikR_HicB-like"/>
    <property type="match status" value="1"/>
</dbReference>
<evidence type="ECO:0000313" key="5">
    <source>
        <dbReference type="EMBL" id="CDI03012.1"/>
    </source>
</evidence>
<comment type="caution">
    <text evidence="5">The sequence shown here is derived from an EMBL/GenBank/DDBJ whole genome shotgun (WGS) entry which is preliminary data.</text>
</comment>
<reference evidence="5" key="2">
    <citation type="submission" date="2014-03" db="EMBL/GenBank/DDBJ databases">
        <title>Candidatus Competibacter-lineage genomes retrieved from metagenomes reveal functional metabolic diversity.</title>
        <authorList>
            <person name="McIlroy S.J."/>
            <person name="Albertsen M."/>
            <person name="Andresen E.K."/>
            <person name="Saunders A.M."/>
            <person name="Kristiansen R."/>
            <person name="Stokholm-Bjerregaard M."/>
            <person name="Nielsen K.L."/>
            <person name="Nielsen P.H."/>
        </authorList>
    </citation>
    <scope>NUCLEOTIDE SEQUENCE</scope>
    <source>
        <strain evidence="5">Run_A_D11</strain>
    </source>
</reference>
<comment type="function">
    <text evidence="4">Antitoxin component of a type II toxin-antitoxin (TA) system. Neutralizes the effect of toxin ParE.</text>
</comment>
<evidence type="ECO:0000313" key="6">
    <source>
        <dbReference type="Proteomes" id="UP000035760"/>
    </source>
</evidence>
<name>W6M5K1_9GAMM</name>
<gene>
    <name evidence="5" type="primary">parD</name>
    <name evidence="5" type="ORF">BN873_370011</name>
</gene>
<dbReference type="PANTHER" id="PTHR36582">
    <property type="entry name" value="ANTITOXIN PARD"/>
    <property type="match status" value="1"/>
</dbReference>
<proteinExistence type="inferred from homology"/>
<dbReference type="Proteomes" id="UP000035760">
    <property type="component" value="Unassembled WGS sequence"/>
</dbReference>
<reference evidence="5" key="1">
    <citation type="submission" date="2013-07" db="EMBL/GenBank/DDBJ databases">
        <authorList>
            <person name="McIlroy S."/>
        </authorList>
    </citation>
    <scope>NUCLEOTIDE SEQUENCE [LARGE SCALE GENOMIC DNA]</scope>
    <source>
        <strain evidence="5">Run_A_D11</strain>
    </source>
</reference>
<dbReference type="Pfam" id="PF03693">
    <property type="entry name" value="ParD_antitoxin"/>
    <property type="match status" value="1"/>
</dbReference>
<dbReference type="InterPro" id="IPR022789">
    <property type="entry name" value="ParD"/>
</dbReference>
<dbReference type="InterPro" id="IPR010985">
    <property type="entry name" value="Ribbon_hlx_hlx"/>
</dbReference>